<dbReference type="PANTHER" id="PTHR43213:SF5">
    <property type="entry name" value="BIFUNCTIONAL DTTP_UTP PYROPHOSPHATASE_METHYLTRANSFERASE PROTEIN-RELATED"/>
    <property type="match status" value="1"/>
</dbReference>
<feature type="active site" description="Proton acceptor" evidence="4">
    <location>
        <position position="71"/>
    </location>
</feature>
<feature type="site" description="Important for substrate specificity" evidence="4">
    <location>
        <position position="152"/>
    </location>
</feature>
<dbReference type="STRING" id="471821.TGRD_138"/>
<evidence type="ECO:0000256" key="1">
    <source>
        <dbReference type="ARBA" id="ARBA00001968"/>
    </source>
</evidence>
<dbReference type="RefSeq" id="WP_015423150.1">
    <property type="nucleotide sequence ID" value="NC_020419.1"/>
</dbReference>
<keyword evidence="4" id="KW-0963">Cytoplasm</keyword>
<dbReference type="Pfam" id="PF02545">
    <property type="entry name" value="Maf"/>
    <property type="match status" value="1"/>
</dbReference>
<dbReference type="GO" id="GO:0005737">
    <property type="term" value="C:cytoplasm"/>
    <property type="evidence" value="ECO:0007669"/>
    <property type="project" value="UniProtKB-SubCell"/>
</dbReference>
<dbReference type="GO" id="GO:0009117">
    <property type="term" value="P:nucleotide metabolic process"/>
    <property type="evidence" value="ECO:0007669"/>
    <property type="project" value="UniProtKB-KW"/>
</dbReference>
<keyword evidence="2 4" id="KW-0378">Hydrolase</keyword>
<proteinExistence type="inferred from homology"/>
<dbReference type="PIRSF" id="PIRSF006305">
    <property type="entry name" value="Maf"/>
    <property type="match status" value="1"/>
</dbReference>
<organism evidence="5 6">
    <name type="scientific">Endomicrobium trichonymphae</name>
    <dbReference type="NCBI Taxonomy" id="1408204"/>
    <lineage>
        <taxon>Bacteria</taxon>
        <taxon>Pseudomonadati</taxon>
        <taxon>Elusimicrobiota</taxon>
        <taxon>Endomicrobiia</taxon>
        <taxon>Endomicrobiales</taxon>
        <taxon>Endomicrobiaceae</taxon>
        <taxon>Candidatus Endomicrobiellum</taxon>
    </lineage>
</organism>
<dbReference type="EMBL" id="AP009510">
    <property type="protein sequence ID" value="BAG13621.1"/>
    <property type="molecule type" value="Genomic_DNA"/>
</dbReference>
<accession>B1GZD9</accession>
<sequence length="215" mass="24657">MRVNKQIILASSSVRRISLLKQWGLFFKIIPSGADEKINLIKPSYIVKELAYRKGRHVAQRYPDALTLSADTVVVLNGKIIGKPKSKKESEKIIRELNGSIHKVYTGVAVIQKDKCSVFYDTVCIKMRKLPENMLKQLFGKHMDKAGAYAVQDTGDNFVEKIYGDYYTAIGLPYKKLATELKKFKIRLKSSHDLSKNHSHQRLFRDCYFRISDNV</sequence>
<feature type="site" description="Important for substrate specificity" evidence="4">
    <location>
        <position position="15"/>
    </location>
</feature>
<evidence type="ECO:0000256" key="4">
    <source>
        <dbReference type="HAMAP-Rule" id="MF_00528"/>
    </source>
</evidence>
<gene>
    <name evidence="5" type="ordered locus">TGRD_136</name>
</gene>
<evidence type="ECO:0000313" key="5">
    <source>
        <dbReference type="EMBL" id="BAG13621.1"/>
    </source>
</evidence>
<reference evidence="6" key="1">
    <citation type="journal article" date="2008" name="Proc. Natl. Acad. Sci. U.S.A.">
        <title>Complete genome of the uncultured termite group 1 bacteria in a single host protist cell.</title>
        <authorList>
            <person name="Hongoh Y."/>
            <person name="Sharma V.K."/>
            <person name="Prakash T."/>
            <person name="Noda S."/>
            <person name="Taylor T.D."/>
            <person name="Kudo T."/>
            <person name="Sakaki Y."/>
            <person name="Toyoda A."/>
            <person name="Hattori M."/>
            <person name="Ohkuma M."/>
        </authorList>
    </citation>
    <scope>NUCLEOTIDE SEQUENCE [LARGE SCALE GENOMIC DNA]</scope>
    <source>
        <strain evidence="6">Rs-D17 genomovar Ri2008</strain>
    </source>
</reference>
<feature type="site" description="Important for substrate specificity" evidence="4">
    <location>
        <position position="72"/>
    </location>
</feature>
<comment type="catalytic activity">
    <reaction evidence="4">
        <text>UTP + H2O = UMP + diphosphate + H(+)</text>
        <dbReference type="Rhea" id="RHEA:29395"/>
        <dbReference type="ChEBI" id="CHEBI:15377"/>
        <dbReference type="ChEBI" id="CHEBI:15378"/>
        <dbReference type="ChEBI" id="CHEBI:33019"/>
        <dbReference type="ChEBI" id="CHEBI:46398"/>
        <dbReference type="ChEBI" id="CHEBI:57865"/>
        <dbReference type="EC" id="3.6.1.9"/>
    </reaction>
</comment>
<dbReference type="PATRIC" id="fig|471821.5.peg.197"/>
<comment type="function">
    <text evidence="4">Nucleoside triphosphate pyrophosphatase that hydrolyzes dTTP and UTP. May have a dual role in cell division arrest and in preventing the incorporation of modified nucleotides into cellular nucleic acids.</text>
</comment>
<comment type="similarity">
    <text evidence="4">Belongs to the Maf family. YhdE subfamily.</text>
</comment>
<dbReference type="AlphaFoldDB" id="B1GZD9"/>
<evidence type="ECO:0000313" key="6">
    <source>
        <dbReference type="Proteomes" id="UP000001691"/>
    </source>
</evidence>
<comment type="cofactor">
    <cofactor evidence="1 4">
        <name>a divalent metal cation</name>
        <dbReference type="ChEBI" id="CHEBI:60240"/>
    </cofactor>
</comment>
<dbReference type="HOGENOM" id="CLU_040416_0_0_0"/>
<dbReference type="SUPFAM" id="SSF52972">
    <property type="entry name" value="ITPase-like"/>
    <property type="match status" value="1"/>
</dbReference>
<dbReference type="Proteomes" id="UP000001691">
    <property type="component" value="Chromosome"/>
</dbReference>
<comment type="catalytic activity">
    <reaction evidence="4">
        <text>dTTP + H2O = dTMP + diphosphate + H(+)</text>
        <dbReference type="Rhea" id="RHEA:28534"/>
        <dbReference type="ChEBI" id="CHEBI:15377"/>
        <dbReference type="ChEBI" id="CHEBI:15378"/>
        <dbReference type="ChEBI" id="CHEBI:33019"/>
        <dbReference type="ChEBI" id="CHEBI:37568"/>
        <dbReference type="ChEBI" id="CHEBI:63528"/>
        <dbReference type="EC" id="3.6.1.9"/>
    </reaction>
</comment>
<dbReference type="PANTHER" id="PTHR43213">
    <property type="entry name" value="BIFUNCTIONAL DTTP/UTP PYROPHOSPHATASE/METHYLTRANSFERASE PROTEIN-RELATED"/>
    <property type="match status" value="1"/>
</dbReference>
<dbReference type="Gene3D" id="3.90.950.10">
    <property type="match status" value="1"/>
</dbReference>
<dbReference type="KEGG" id="rsd:TGRD_136"/>
<protein>
    <recommendedName>
        <fullName evidence="4">dTTP/UTP pyrophosphatase</fullName>
        <shortName evidence="4">dTTPase/UTPase</shortName>
        <ecNumber evidence="4">3.6.1.9</ecNumber>
    </recommendedName>
    <alternativeName>
        <fullName evidence="4">Nucleoside triphosphate pyrophosphatase</fullName>
    </alternativeName>
    <alternativeName>
        <fullName evidence="4">Nucleotide pyrophosphatase</fullName>
        <shortName evidence="4">Nucleotide PPase</shortName>
    </alternativeName>
</protein>
<evidence type="ECO:0000256" key="3">
    <source>
        <dbReference type="ARBA" id="ARBA00023080"/>
    </source>
</evidence>
<name>B1GZD9_ENDTX</name>
<keyword evidence="6" id="KW-1185">Reference proteome</keyword>
<keyword evidence="3 4" id="KW-0546">Nucleotide metabolism</keyword>
<evidence type="ECO:0000256" key="2">
    <source>
        <dbReference type="ARBA" id="ARBA00022801"/>
    </source>
</evidence>
<dbReference type="InterPro" id="IPR003697">
    <property type="entry name" value="Maf-like"/>
</dbReference>
<dbReference type="NCBIfam" id="TIGR00172">
    <property type="entry name" value="maf"/>
    <property type="match status" value="1"/>
</dbReference>
<comment type="caution">
    <text evidence="4">Lacks conserved residue(s) required for the propagation of feature annotation.</text>
</comment>
<dbReference type="GO" id="GO:0036218">
    <property type="term" value="F:dTTP diphosphatase activity"/>
    <property type="evidence" value="ECO:0007669"/>
    <property type="project" value="RHEA"/>
</dbReference>
<dbReference type="GO" id="GO:0036221">
    <property type="term" value="F:UTP diphosphatase activity"/>
    <property type="evidence" value="ECO:0007669"/>
    <property type="project" value="RHEA"/>
</dbReference>
<dbReference type="InterPro" id="IPR029001">
    <property type="entry name" value="ITPase-like_fam"/>
</dbReference>
<dbReference type="EC" id="3.6.1.9" evidence="4"/>
<dbReference type="HAMAP" id="MF_00528">
    <property type="entry name" value="Maf"/>
    <property type="match status" value="1"/>
</dbReference>
<comment type="subcellular location">
    <subcellularLocation>
        <location evidence="4">Cytoplasm</location>
    </subcellularLocation>
</comment>